<gene>
    <name evidence="1" type="ORF">MGN01_08420</name>
</gene>
<comment type="caution">
    <text evidence="1">The sequence shown here is derived from an EMBL/GenBank/DDBJ whole genome shotgun (WGS) entry which is preliminary data.</text>
</comment>
<protein>
    <submittedName>
        <fullName evidence="1">Uncharacterized protein</fullName>
    </submittedName>
</protein>
<dbReference type="AlphaFoldDB" id="A0A512JGB9"/>
<evidence type="ECO:0000313" key="1">
    <source>
        <dbReference type="EMBL" id="GEP08997.1"/>
    </source>
</evidence>
<dbReference type="EMBL" id="BJZV01000003">
    <property type="protein sequence ID" value="GEP08997.1"/>
    <property type="molecule type" value="Genomic_DNA"/>
</dbReference>
<name>A0A512JGB9_9HYPH</name>
<dbReference type="RefSeq" id="WP_373319141.1">
    <property type="nucleotide sequence ID" value="NZ_BJZV01000003.1"/>
</dbReference>
<proteinExistence type="predicted"/>
<dbReference type="Proteomes" id="UP000321750">
    <property type="component" value="Unassembled WGS sequence"/>
</dbReference>
<accession>A0A512JGB9</accession>
<organism evidence="1 2">
    <name type="scientific">Methylobacterium gnaphalii</name>
    <dbReference type="NCBI Taxonomy" id="1010610"/>
    <lineage>
        <taxon>Bacteria</taxon>
        <taxon>Pseudomonadati</taxon>
        <taxon>Pseudomonadota</taxon>
        <taxon>Alphaproteobacteria</taxon>
        <taxon>Hyphomicrobiales</taxon>
        <taxon>Methylobacteriaceae</taxon>
        <taxon>Methylobacterium</taxon>
    </lineage>
</organism>
<evidence type="ECO:0000313" key="2">
    <source>
        <dbReference type="Proteomes" id="UP000321750"/>
    </source>
</evidence>
<sequence>MKTFSHSDQNCPNTVQVDLIQDGVDAVALAANGAFSASPLMMILPGEAAGIVLGFADHGSDKGGEDSFSLLVVDAEGEVLSRLGPFGEDDVVALWRDFAAKSGLPRMIIREGGGLSTVSRQLGRVALGTTRQRRRHGLLNGRRPRFLVRRKSARLPARPQIYRNENEIIARS</sequence>
<dbReference type="Pfam" id="PF19596">
    <property type="entry name" value="DUF6101"/>
    <property type="match status" value="1"/>
</dbReference>
<dbReference type="InterPro" id="IPR046083">
    <property type="entry name" value="DUF6101"/>
</dbReference>
<keyword evidence="2" id="KW-1185">Reference proteome</keyword>
<reference evidence="1 2" key="1">
    <citation type="submission" date="2019-07" db="EMBL/GenBank/DDBJ databases">
        <title>Whole genome shotgun sequence of Methylobacterium gnaphalii NBRC 107716.</title>
        <authorList>
            <person name="Hosoyama A."/>
            <person name="Uohara A."/>
            <person name="Ohji S."/>
            <person name="Ichikawa N."/>
        </authorList>
    </citation>
    <scope>NUCLEOTIDE SEQUENCE [LARGE SCALE GENOMIC DNA]</scope>
    <source>
        <strain evidence="1 2">NBRC 107716</strain>
    </source>
</reference>